<dbReference type="RefSeq" id="WP_345118191.1">
    <property type="nucleotide sequence ID" value="NZ_BAABJA010000001.1"/>
</dbReference>
<dbReference type="EMBL" id="BAABJA010000001">
    <property type="protein sequence ID" value="GAA4657996.1"/>
    <property type="molecule type" value="Genomic_DNA"/>
</dbReference>
<keyword evidence="6" id="KW-0449">Lipoprotein</keyword>
<evidence type="ECO:0000313" key="8">
    <source>
        <dbReference type="Proteomes" id="UP001501699"/>
    </source>
</evidence>
<keyword evidence="4" id="KW-0564">Palmitate</keyword>
<sequence length="59" mass="6354">MKIILRNLTIVLLGGIVVVGCGRKGSLEMPPLNVEKPEQGVSVAKGEEDKPFILDPLIK</sequence>
<gene>
    <name evidence="7" type="ORF">GCM10023262_01520</name>
</gene>
<keyword evidence="8" id="KW-1185">Reference proteome</keyword>
<keyword evidence="2" id="KW-0732">Signal</keyword>
<evidence type="ECO:0000256" key="4">
    <source>
        <dbReference type="ARBA" id="ARBA00023139"/>
    </source>
</evidence>
<dbReference type="NCBIfam" id="NF047847">
    <property type="entry name" value="SS_mature_LptM"/>
    <property type="match status" value="1"/>
</dbReference>
<evidence type="ECO:0000256" key="6">
    <source>
        <dbReference type="ARBA" id="ARBA00023288"/>
    </source>
</evidence>
<evidence type="ECO:0000256" key="1">
    <source>
        <dbReference type="ARBA" id="ARBA00004459"/>
    </source>
</evidence>
<evidence type="ECO:0008006" key="9">
    <source>
        <dbReference type="Google" id="ProtNLM"/>
    </source>
</evidence>
<evidence type="ECO:0000256" key="5">
    <source>
        <dbReference type="ARBA" id="ARBA00023237"/>
    </source>
</evidence>
<dbReference type="Proteomes" id="UP001501699">
    <property type="component" value="Unassembled WGS sequence"/>
</dbReference>
<keyword evidence="5" id="KW-0998">Cell outer membrane</keyword>
<evidence type="ECO:0000256" key="3">
    <source>
        <dbReference type="ARBA" id="ARBA00023136"/>
    </source>
</evidence>
<proteinExistence type="predicted"/>
<name>A0ABP8VC16_9HYPH</name>
<dbReference type="InterPro" id="IPR032831">
    <property type="entry name" value="LptM_cons"/>
</dbReference>
<comment type="subcellular location">
    <subcellularLocation>
        <location evidence="1">Cell outer membrane</location>
        <topology evidence="1">Lipid-anchor</topology>
    </subcellularLocation>
</comment>
<accession>A0ABP8VC16</accession>
<evidence type="ECO:0000256" key="2">
    <source>
        <dbReference type="ARBA" id="ARBA00022729"/>
    </source>
</evidence>
<evidence type="ECO:0000313" key="7">
    <source>
        <dbReference type="EMBL" id="GAA4657996.1"/>
    </source>
</evidence>
<protein>
    <recommendedName>
        <fullName evidence="9">Lipoprotein</fullName>
    </recommendedName>
</protein>
<organism evidence="7 8">
    <name type="scientific">Bartonella pachyuromydis</name>
    <dbReference type="NCBI Taxonomy" id="931097"/>
    <lineage>
        <taxon>Bacteria</taxon>
        <taxon>Pseudomonadati</taxon>
        <taxon>Pseudomonadota</taxon>
        <taxon>Alphaproteobacteria</taxon>
        <taxon>Hyphomicrobiales</taxon>
        <taxon>Bartonellaceae</taxon>
        <taxon>Bartonella</taxon>
    </lineage>
</organism>
<reference evidence="8" key="1">
    <citation type="journal article" date="2019" name="Int. J. Syst. Evol. Microbiol.">
        <title>The Global Catalogue of Microorganisms (GCM) 10K type strain sequencing project: providing services to taxonomists for standard genome sequencing and annotation.</title>
        <authorList>
            <consortium name="The Broad Institute Genomics Platform"/>
            <consortium name="The Broad Institute Genome Sequencing Center for Infectious Disease"/>
            <person name="Wu L."/>
            <person name="Ma J."/>
        </authorList>
    </citation>
    <scope>NUCLEOTIDE SEQUENCE [LARGE SCALE GENOMIC DNA]</scope>
    <source>
        <strain evidence="8">JCM 17714</strain>
    </source>
</reference>
<keyword evidence="3" id="KW-0472">Membrane</keyword>
<dbReference type="PROSITE" id="PS51257">
    <property type="entry name" value="PROKAR_LIPOPROTEIN"/>
    <property type="match status" value="1"/>
</dbReference>
<comment type="caution">
    <text evidence="7">The sequence shown here is derived from an EMBL/GenBank/DDBJ whole genome shotgun (WGS) entry which is preliminary data.</text>
</comment>